<gene>
    <name evidence="3" type="ORF">D5071_03705</name>
</gene>
<evidence type="ECO:0000256" key="1">
    <source>
        <dbReference type="SAM" id="MobiDB-lite"/>
    </source>
</evidence>
<dbReference type="Proteomes" id="UP000283655">
    <property type="component" value="Unassembled WGS sequence"/>
</dbReference>
<feature type="region of interest" description="Disordered" evidence="1">
    <location>
        <begin position="90"/>
        <end position="112"/>
    </location>
</feature>
<feature type="domain" description="Zinc finger Ogr/Delta-type" evidence="2">
    <location>
        <begin position="8"/>
        <end position="53"/>
    </location>
</feature>
<evidence type="ECO:0000313" key="3">
    <source>
        <dbReference type="EMBL" id="RJL53702.1"/>
    </source>
</evidence>
<sequence>MRVLLVYCPECGTAAKVRKTNRKHPKIADLYCACSNVECGHTFVMNLTFSHTLSPSAMTHGHLLKGMIDAIAPDKRQDMIDMLTQVQADAKRVEKKPEPENTVVAMRPRAKG</sequence>
<protein>
    <submittedName>
        <fullName evidence="3">Transcriptional regulator</fullName>
    </submittedName>
</protein>
<reference evidence="3 4" key="1">
    <citation type="submission" date="2018-09" db="EMBL/GenBank/DDBJ databases">
        <title>Phylogenetic diversity of Pectobacterium and Dickeya strains causing blackleg disease of potato in Morocco.</title>
        <authorList>
            <person name="Oulghazi S."/>
            <person name="Moumni M."/>
            <person name="Faure D."/>
        </authorList>
    </citation>
    <scope>NUCLEOTIDE SEQUENCE [LARGE SCALE GENOMIC DNA]</scope>
    <source>
        <strain evidence="3 4">S1.15.11.2D</strain>
    </source>
</reference>
<dbReference type="InterPro" id="IPR007684">
    <property type="entry name" value="Znf_Ogr/Delta"/>
</dbReference>
<dbReference type="Pfam" id="PF04606">
    <property type="entry name" value="Ogr_Delta"/>
    <property type="match status" value="1"/>
</dbReference>
<dbReference type="RefSeq" id="WP_119872884.1">
    <property type="nucleotide sequence ID" value="NZ_QZDH01000008.1"/>
</dbReference>
<proteinExistence type="predicted"/>
<comment type="caution">
    <text evidence="3">The sequence shown here is derived from an EMBL/GenBank/DDBJ whole genome shotgun (WGS) entry which is preliminary data.</text>
</comment>
<organism evidence="3 4">
    <name type="scientific">Pectobacterium carotovorum</name>
    <name type="common">Erwinia carotovora</name>
    <dbReference type="NCBI Taxonomy" id="554"/>
    <lineage>
        <taxon>Bacteria</taxon>
        <taxon>Pseudomonadati</taxon>
        <taxon>Pseudomonadota</taxon>
        <taxon>Gammaproteobacteria</taxon>
        <taxon>Enterobacterales</taxon>
        <taxon>Pectobacteriaceae</taxon>
        <taxon>Pectobacterium</taxon>
    </lineage>
</organism>
<evidence type="ECO:0000313" key="4">
    <source>
        <dbReference type="Proteomes" id="UP000283655"/>
    </source>
</evidence>
<dbReference type="EMBL" id="QZDH01000008">
    <property type="protein sequence ID" value="RJL53702.1"/>
    <property type="molecule type" value="Genomic_DNA"/>
</dbReference>
<name>A0A419AYW6_PECCA</name>
<evidence type="ECO:0000259" key="2">
    <source>
        <dbReference type="Pfam" id="PF04606"/>
    </source>
</evidence>
<feature type="compositionally biased region" description="Basic and acidic residues" evidence="1">
    <location>
        <begin position="90"/>
        <end position="99"/>
    </location>
</feature>
<dbReference type="AlphaFoldDB" id="A0A419AYW6"/>
<accession>A0A419AYW6</accession>